<name>A0A4Q2DIG4_9AGAR</name>
<comment type="caution">
    <text evidence="2">The sequence shown here is derived from an EMBL/GenBank/DDBJ whole genome shotgun (WGS) entry which is preliminary data.</text>
</comment>
<feature type="region of interest" description="Disordered" evidence="1">
    <location>
        <begin position="1"/>
        <end position="133"/>
    </location>
</feature>
<sequence>MPASAAVLGADSSTSQQATPAPINEQLNSFDSTSSVPVSGAPVITPQNATSSMPPLAGNGSLYLTNPIKNGHAPELEASPAPASNKSEKGKLSKWTMKYVKDRLLKPKDKPSHTGKGHVLTSDGSPPPYSSIP</sequence>
<feature type="compositionally biased region" description="Polar residues" evidence="1">
    <location>
        <begin position="11"/>
        <end position="37"/>
    </location>
</feature>
<evidence type="ECO:0000256" key="1">
    <source>
        <dbReference type="SAM" id="MobiDB-lite"/>
    </source>
</evidence>
<proteinExistence type="predicted"/>
<evidence type="ECO:0000313" key="3">
    <source>
        <dbReference type="Proteomes" id="UP000290288"/>
    </source>
</evidence>
<dbReference type="Proteomes" id="UP000290288">
    <property type="component" value="Unassembled WGS sequence"/>
</dbReference>
<dbReference type="EMBL" id="SDEE01000266">
    <property type="protein sequence ID" value="RXW18425.1"/>
    <property type="molecule type" value="Genomic_DNA"/>
</dbReference>
<protein>
    <submittedName>
        <fullName evidence="2">Uncharacterized protein</fullName>
    </submittedName>
</protein>
<dbReference type="AlphaFoldDB" id="A0A4Q2DIG4"/>
<accession>A0A4Q2DIG4</accession>
<feature type="compositionally biased region" description="Basic and acidic residues" evidence="1">
    <location>
        <begin position="99"/>
        <end position="112"/>
    </location>
</feature>
<reference evidence="2 3" key="1">
    <citation type="submission" date="2019-01" db="EMBL/GenBank/DDBJ databases">
        <title>Draft genome sequence of Psathyrella aberdarensis IHI B618.</title>
        <authorList>
            <person name="Buettner E."/>
            <person name="Kellner H."/>
        </authorList>
    </citation>
    <scope>NUCLEOTIDE SEQUENCE [LARGE SCALE GENOMIC DNA]</scope>
    <source>
        <strain evidence="2 3">IHI B618</strain>
    </source>
</reference>
<keyword evidence="3" id="KW-1185">Reference proteome</keyword>
<gene>
    <name evidence="2" type="ORF">EST38_g7426</name>
</gene>
<organism evidence="2 3">
    <name type="scientific">Candolleomyces aberdarensis</name>
    <dbReference type="NCBI Taxonomy" id="2316362"/>
    <lineage>
        <taxon>Eukaryota</taxon>
        <taxon>Fungi</taxon>
        <taxon>Dikarya</taxon>
        <taxon>Basidiomycota</taxon>
        <taxon>Agaricomycotina</taxon>
        <taxon>Agaricomycetes</taxon>
        <taxon>Agaricomycetidae</taxon>
        <taxon>Agaricales</taxon>
        <taxon>Agaricineae</taxon>
        <taxon>Psathyrellaceae</taxon>
        <taxon>Candolleomyces</taxon>
    </lineage>
</organism>
<evidence type="ECO:0000313" key="2">
    <source>
        <dbReference type="EMBL" id="RXW18425.1"/>
    </source>
</evidence>